<dbReference type="GO" id="GO:0003723">
    <property type="term" value="F:RNA binding"/>
    <property type="evidence" value="ECO:0007669"/>
    <property type="project" value="UniProtKB-UniRule"/>
</dbReference>
<dbReference type="PANTHER" id="PTHR23147">
    <property type="entry name" value="SERINE/ARGININE RICH SPLICING FACTOR"/>
    <property type="match status" value="1"/>
</dbReference>
<dbReference type="EMBL" id="AMPZ03000002">
    <property type="protein sequence ID" value="KAH9592404.1"/>
    <property type="molecule type" value="Genomic_DNA"/>
</dbReference>
<dbReference type="PROSITE" id="PS50102">
    <property type="entry name" value="RRM"/>
    <property type="match status" value="1"/>
</dbReference>
<evidence type="ECO:0000313" key="3">
    <source>
        <dbReference type="EMBL" id="KAH9592404.1"/>
    </source>
</evidence>
<keyword evidence="4" id="KW-1185">Reference proteome</keyword>
<dbReference type="Pfam" id="PF00076">
    <property type="entry name" value="RRM_1"/>
    <property type="match status" value="1"/>
</dbReference>
<sequence length="132" mass="14906">MPKYDRQANGYRVFVGGVDPRVGKVDIEQEFERFGPIADVWVARNPPGFAFIVFKYAEDADRAVRRMDGSRPFGSRLRVEHAVNNKTANRLPRGRYHNISSEAAHVHHLVHPLTPVPSTNSQLGHPIYASFV</sequence>
<evidence type="ECO:0000259" key="2">
    <source>
        <dbReference type="PROSITE" id="PS50102"/>
    </source>
</evidence>
<evidence type="ECO:0000256" key="1">
    <source>
        <dbReference type="PROSITE-ProRule" id="PRU00176"/>
    </source>
</evidence>
<keyword evidence="1" id="KW-0694">RNA-binding</keyword>
<dbReference type="InterPro" id="IPR012677">
    <property type="entry name" value="Nucleotide-bd_a/b_plait_sf"/>
</dbReference>
<reference evidence="3" key="1">
    <citation type="journal article" date="2012" name="Nat. Genet.">
        <title>Whole-genome sequence of Schistosoma haematobium.</title>
        <authorList>
            <person name="Young N.D."/>
            <person name="Jex A.R."/>
            <person name="Li B."/>
            <person name="Liu S."/>
            <person name="Yang L."/>
            <person name="Xiong Z."/>
            <person name="Li Y."/>
            <person name="Cantacessi C."/>
            <person name="Hall R.S."/>
            <person name="Xu X."/>
            <person name="Chen F."/>
            <person name="Wu X."/>
            <person name="Zerlotini A."/>
            <person name="Oliveira G."/>
            <person name="Hofmann A."/>
            <person name="Zhang G."/>
            <person name="Fang X."/>
            <person name="Kang Y."/>
            <person name="Campbell B.E."/>
            <person name="Loukas A."/>
            <person name="Ranganathan S."/>
            <person name="Rollinson D."/>
            <person name="Rinaldi G."/>
            <person name="Brindley P.J."/>
            <person name="Yang H."/>
            <person name="Wang J."/>
            <person name="Wang J."/>
            <person name="Gasser R.B."/>
        </authorList>
    </citation>
    <scope>NUCLEOTIDE SEQUENCE</scope>
</reference>
<dbReference type="SMART" id="SM00360">
    <property type="entry name" value="RRM"/>
    <property type="match status" value="1"/>
</dbReference>
<keyword evidence="3" id="KW-0238">DNA-binding</keyword>
<protein>
    <submittedName>
        <fullName evidence="3">DNA-binding proteins Bright/BRCAA1/rbp1, variant 5</fullName>
    </submittedName>
</protein>
<dbReference type="InterPro" id="IPR050907">
    <property type="entry name" value="SRSF"/>
</dbReference>
<dbReference type="Gene3D" id="3.30.70.330">
    <property type="match status" value="1"/>
</dbReference>
<proteinExistence type="predicted"/>
<dbReference type="Proteomes" id="UP000471633">
    <property type="component" value="Unassembled WGS sequence"/>
</dbReference>
<reference evidence="3" key="4">
    <citation type="journal article" date="2022" name="PLoS Pathog.">
        <title>Chromosome-level genome of Schistosoma haematobium underpins genome-wide explorations of molecular variation.</title>
        <authorList>
            <person name="Stroehlein A.J."/>
            <person name="Korhonen P.K."/>
            <person name="Lee V.V."/>
            <person name="Ralph S.A."/>
            <person name="Mentink-Kane M."/>
            <person name="You H."/>
            <person name="McManus D.P."/>
            <person name="Tchuente L.T."/>
            <person name="Stothard J.R."/>
            <person name="Kaur P."/>
            <person name="Dudchenko O."/>
            <person name="Aiden E.L."/>
            <person name="Yang B."/>
            <person name="Yang H."/>
            <person name="Emery A.M."/>
            <person name="Webster B.L."/>
            <person name="Brindley P.J."/>
            <person name="Rollinson D."/>
            <person name="Chang B.C.H."/>
            <person name="Gasser R.B."/>
            <person name="Young N.D."/>
        </authorList>
    </citation>
    <scope>NUCLEOTIDE SEQUENCE</scope>
</reference>
<comment type="caution">
    <text evidence="3">The sequence shown here is derived from an EMBL/GenBank/DDBJ whole genome shotgun (WGS) entry which is preliminary data.</text>
</comment>
<dbReference type="SUPFAM" id="SSF54928">
    <property type="entry name" value="RNA-binding domain, RBD"/>
    <property type="match status" value="1"/>
</dbReference>
<reference evidence="3" key="2">
    <citation type="journal article" date="2019" name="Gigascience">
        <title>High-quality Schistosoma haematobium genome achieved by single-molecule and long-range sequencing.</title>
        <authorList>
            <person name="Stroehlein A.J."/>
            <person name="Korhonen P.K."/>
            <person name="Chong T.M."/>
            <person name="Lim Y.L."/>
            <person name="Chan K.G."/>
            <person name="Webster B."/>
            <person name="Rollinson D."/>
            <person name="Brindley P.J."/>
            <person name="Gasser R.B."/>
            <person name="Young N.D."/>
        </authorList>
    </citation>
    <scope>NUCLEOTIDE SEQUENCE</scope>
</reference>
<feature type="domain" description="RRM" evidence="2">
    <location>
        <begin position="11"/>
        <end position="84"/>
    </location>
</feature>
<evidence type="ECO:0000313" key="4">
    <source>
        <dbReference type="Proteomes" id="UP000471633"/>
    </source>
</evidence>
<dbReference type="CTD" id="5947"/>
<dbReference type="GeneID" id="24596355"/>
<dbReference type="InterPro" id="IPR000504">
    <property type="entry name" value="RRM_dom"/>
</dbReference>
<dbReference type="AlphaFoldDB" id="A0A922LSI1"/>
<dbReference type="InterPro" id="IPR035979">
    <property type="entry name" value="RBD_domain_sf"/>
</dbReference>
<accession>A0A922LSI1</accession>
<dbReference type="CDD" id="cd12373">
    <property type="entry name" value="RRM_SRSF3_like"/>
    <property type="match status" value="1"/>
</dbReference>
<gene>
    <name evidence="3" type="primary">RBP1</name>
    <name evidence="3" type="ORF">MS3_00004345</name>
</gene>
<dbReference type="GO" id="GO:0003677">
    <property type="term" value="F:DNA binding"/>
    <property type="evidence" value="ECO:0007669"/>
    <property type="project" value="UniProtKB-KW"/>
</dbReference>
<reference evidence="3" key="3">
    <citation type="submission" date="2021-06" db="EMBL/GenBank/DDBJ databases">
        <title>Chromosome-level genome assembly for S. haematobium.</title>
        <authorList>
            <person name="Stroehlein A.J."/>
        </authorList>
    </citation>
    <scope>NUCLEOTIDE SEQUENCE</scope>
</reference>
<dbReference type="RefSeq" id="XP_051072409.1">
    <property type="nucleotide sequence ID" value="XM_051212253.1"/>
</dbReference>
<organism evidence="3 4">
    <name type="scientific">Schistosoma haematobium</name>
    <name type="common">Blood fluke</name>
    <dbReference type="NCBI Taxonomy" id="6185"/>
    <lineage>
        <taxon>Eukaryota</taxon>
        <taxon>Metazoa</taxon>
        <taxon>Spiralia</taxon>
        <taxon>Lophotrochozoa</taxon>
        <taxon>Platyhelminthes</taxon>
        <taxon>Trematoda</taxon>
        <taxon>Digenea</taxon>
        <taxon>Strigeidida</taxon>
        <taxon>Schistosomatoidea</taxon>
        <taxon>Schistosomatidae</taxon>
        <taxon>Schistosoma</taxon>
    </lineage>
</organism>
<name>A0A922LSI1_SCHHA</name>